<proteinExistence type="predicted"/>
<dbReference type="AlphaFoldDB" id="A0A2K1R4G4"/>
<dbReference type="STRING" id="3694.A0A2K1R4G4"/>
<gene>
    <name evidence="2" type="ORF">POPTR_014G121700</name>
    <name evidence="1" type="ORF">POPTR_T171500</name>
</gene>
<evidence type="ECO:0000313" key="2">
    <source>
        <dbReference type="EMBL" id="PNT04404.1"/>
    </source>
</evidence>
<protein>
    <submittedName>
        <fullName evidence="1">Uncharacterized protein</fullName>
    </submittedName>
</protein>
<reference evidence="1 3" key="1">
    <citation type="journal article" date="2006" name="Science">
        <title>The genome of black cottonwood, Populus trichocarpa (Torr. &amp; Gray).</title>
        <authorList>
            <person name="Tuskan G.A."/>
            <person name="Difazio S."/>
            <person name="Jansson S."/>
            <person name="Bohlmann J."/>
            <person name="Grigoriev I."/>
            <person name="Hellsten U."/>
            <person name="Putnam N."/>
            <person name="Ralph S."/>
            <person name="Rombauts S."/>
            <person name="Salamov A."/>
            <person name="Schein J."/>
            <person name="Sterck L."/>
            <person name="Aerts A."/>
            <person name="Bhalerao R.R."/>
            <person name="Bhalerao R.P."/>
            <person name="Blaudez D."/>
            <person name="Boerjan W."/>
            <person name="Brun A."/>
            <person name="Brunner A."/>
            <person name="Busov V."/>
            <person name="Campbell M."/>
            <person name="Carlson J."/>
            <person name="Chalot M."/>
            <person name="Chapman J."/>
            <person name="Chen G.L."/>
            <person name="Cooper D."/>
            <person name="Coutinho P.M."/>
            <person name="Couturier J."/>
            <person name="Covert S."/>
            <person name="Cronk Q."/>
            <person name="Cunningham R."/>
            <person name="Davis J."/>
            <person name="Degroeve S."/>
            <person name="Dejardin A."/>
            <person name="Depamphilis C."/>
            <person name="Detter J."/>
            <person name="Dirks B."/>
            <person name="Dubchak I."/>
            <person name="Duplessis S."/>
            <person name="Ehlting J."/>
            <person name="Ellis B."/>
            <person name="Gendler K."/>
            <person name="Goodstein D."/>
            <person name="Gribskov M."/>
            <person name="Grimwood J."/>
            <person name="Groover A."/>
            <person name="Gunter L."/>
            <person name="Hamberger B."/>
            <person name="Heinze B."/>
            <person name="Helariutta Y."/>
            <person name="Henrissat B."/>
            <person name="Holligan D."/>
            <person name="Holt R."/>
            <person name="Huang W."/>
            <person name="Islam-Faridi N."/>
            <person name="Jones S."/>
            <person name="Jones-Rhoades M."/>
            <person name="Jorgensen R."/>
            <person name="Joshi C."/>
            <person name="Kangasjarvi J."/>
            <person name="Karlsson J."/>
            <person name="Kelleher C."/>
            <person name="Kirkpatrick R."/>
            <person name="Kirst M."/>
            <person name="Kohler A."/>
            <person name="Kalluri U."/>
            <person name="Larimer F."/>
            <person name="Leebens-Mack J."/>
            <person name="Leple J.C."/>
            <person name="Locascio P."/>
            <person name="Lou Y."/>
            <person name="Lucas S."/>
            <person name="Martin F."/>
            <person name="Montanini B."/>
            <person name="Napoli C."/>
            <person name="Nelson D.R."/>
            <person name="Nelson C."/>
            <person name="Nieminen K."/>
            <person name="Nilsson O."/>
            <person name="Pereda V."/>
            <person name="Peter G."/>
            <person name="Philippe R."/>
            <person name="Pilate G."/>
            <person name="Poliakov A."/>
            <person name="Razumovskaya J."/>
            <person name="Richardson P."/>
            <person name="Rinaldi C."/>
            <person name="Ritland K."/>
            <person name="Rouze P."/>
            <person name="Ryaboy D."/>
            <person name="Schmutz J."/>
            <person name="Schrader J."/>
            <person name="Segerman B."/>
            <person name="Shin H."/>
            <person name="Siddiqui A."/>
            <person name="Sterky F."/>
            <person name="Terry A."/>
            <person name="Tsai C.J."/>
            <person name="Uberbacher E."/>
            <person name="Unneberg P."/>
            <person name="Vahala J."/>
            <person name="Wall K."/>
            <person name="Wessler S."/>
            <person name="Yang G."/>
            <person name="Yin T."/>
            <person name="Douglas C."/>
            <person name="Marra M."/>
            <person name="Sandberg G."/>
            <person name="Van de Peer Y."/>
            <person name="Rokhsar D."/>
        </authorList>
    </citation>
    <scope>NUCLEOTIDE SEQUENCE [LARGE SCALE GENOMIC DNA]</scope>
    <source>
        <strain evidence="3">cv. Nisqually</strain>
        <strain evidence="1">Nisqually-1</strain>
    </source>
</reference>
<evidence type="ECO:0000313" key="3">
    <source>
        <dbReference type="Proteomes" id="UP000006729"/>
    </source>
</evidence>
<evidence type="ECO:0000313" key="1">
    <source>
        <dbReference type="EMBL" id="PNS22113.1"/>
    </source>
</evidence>
<keyword evidence="3" id="KW-1185">Reference proteome</keyword>
<organism evidence="1">
    <name type="scientific">Populus trichocarpa</name>
    <name type="common">Western balsam poplar</name>
    <name type="synonym">Populus balsamifera subsp. trichocarpa</name>
    <dbReference type="NCBI Taxonomy" id="3694"/>
    <lineage>
        <taxon>Eukaryota</taxon>
        <taxon>Viridiplantae</taxon>
        <taxon>Streptophyta</taxon>
        <taxon>Embryophyta</taxon>
        <taxon>Tracheophyta</taxon>
        <taxon>Spermatophyta</taxon>
        <taxon>Magnoliopsida</taxon>
        <taxon>eudicotyledons</taxon>
        <taxon>Gunneridae</taxon>
        <taxon>Pentapetalae</taxon>
        <taxon>rosids</taxon>
        <taxon>fabids</taxon>
        <taxon>Malpighiales</taxon>
        <taxon>Salicaceae</taxon>
        <taxon>Saliceae</taxon>
        <taxon>Populus</taxon>
    </lineage>
</organism>
<accession>A0A2K1R4G4</accession>
<dbReference type="Proteomes" id="UP000006729">
    <property type="component" value="Chromosome 14"/>
</dbReference>
<name>A0A2K1R4G4_POPTR</name>
<reference evidence="1" key="2">
    <citation type="submission" date="2017-07" db="EMBL/GenBank/DDBJ databases">
        <title>WGS assembly of Populus trichocarpa.</title>
        <authorList>
            <person name="Tuskan G."/>
            <person name="Difazio S."/>
            <person name="Jansson S."/>
            <person name="Bohlmann J."/>
            <person name="Grigoriev I."/>
            <person name="Hellsten U."/>
            <person name="Putnam N."/>
            <person name="Ralph S."/>
            <person name="Rombauts S."/>
            <person name="Salamov A."/>
            <person name="Schein J."/>
            <person name="Sterck L."/>
            <person name="Aerts A."/>
            <person name="Bhalerao R."/>
            <person name="Bhalerao R."/>
            <person name="Blaudez D."/>
            <person name="Boerjan W."/>
            <person name="Brun A."/>
            <person name="Brunner A."/>
            <person name="Busov V."/>
            <person name="Campbell M."/>
            <person name="Carlson J."/>
            <person name="Chalot M."/>
            <person name="Chapman J."/>
            <person name="Chen G."/>
            <person name="Cooper D."/>
            <person name="Coutinho P."/>
            <person name="Couturier J."/>
            <person name="Covert S."/>
            <person name="Cronk Q."/>
            <person name="Cunningham R."/>
            <person name="Davis J."/>
            <person name="Degroeve S."/>
            <person name="Dejardin A."/>
            <person name="Depamphilis C."/>
            <person name="Detter J."/>
            <person name="Dirks B."/>
            <person name="Dubchak I."/>
            <person name="Duplessis S."/>
            <person name="Ehlting J."/>
            <person name="Ellis B."/>
            <person name="Gendler K."/>
            <person name="Goodstein D."/>
            <person name="Gribskov M."/>
            <person name="Grimwood J."/>
            <person name="Groover A."/>
            <person name="Gunter L."/>
            <person name="Hamberger B."/>
            <person name="Heinze B."/>
            <person name="Helariutta Y."/>
            <person name="Henrissat B."/>
            <person name="Holligan D."/>
            <person name="Holt R."/>
            <person name="Huang W."/>
            <person name="Islam-Faridi N."/>
            <person name="Jones S."/>
            <person name="Jones-Rhoades M."/>
            <person name="Jorgensen R."/>
            <person name="Joshi C."/>
            <person name="Kangasjarvi J."/>
            <person name="Karlsson J."/>
            <person name="Kelleher C."/>
            <person name="Kirkpatrick R."/>
            <person name="Kirst M."/>
            <person name="Kohler A."/>
            <person name="Kalluri U."/>
            <person name="Larimer F."/>
            <person name="Leebens-Mack J."/>
            <person name="Leple J."/>
            <person name="Locascio P."/>
            <person name="Lou Y."/>
            <person name="Lucas S."/>
            <person name="Martin F."/>
            <person name="Montanini B."/>
            <person name="Napoli C."/>
            <person name="Nelson D."/>
            <person name="Nelson C."/>
            <person name="Nieminen K."/>
            <person name="Nilsson O."/>
            <person name="Pereda V."/>
            <person name="Peter G."/>
            <person name="Philippe R."/>
            <person name="Pilate G."/>
            <person name="Poliakov A."/>
            <person name="Razumovskaya J."/>
            <person name="Richardson P."/>
            <person name="Rinaldi C."/>
            <person name="Ritland K."/>
            <person name="Rouze P."/>
            <person name="Ryaboy D."/>
            <person name="Schmutz J."/>
            <person name="Schrader J."/>
            <person name="Segerman B."/>
            <person name="Shin H."/>
            <person name="Siddiqui A."/>
            <person name="Sterky F."/>
            <person name="Terry A."/>
            <person name="Tsai C."/>
            <person name="Uberbacher E."/>
            <person name="Unneberg P."/>
            <person name="Vahala J."/>
            <person name="Wall K."/>
            <person name="Wessler S."/>
            <person name="Yang G."/>
            <person name="Yin T."/>
            <person name="Douglas C."/>
            <person name="Marra M."/>
            <person name="Sandberg G."/>
            <person name="Van De Peer Y."/>
            <person name="Rokhsar D."/>
        </authorList>
    </citation>
    <scope>NUCLEOTIDE SEQUENCE</scope>
    <source>
        <strain evidence="1">Nisqually-1</strain>
    </source>
</reference>
<dbReference type="EMBL" id="KZ623751">
    <property type="protein sequence ID" value="PNS22113.1"/>
    <property type="molecule type" value="Genomic_DNA"/>
</dbReference>
<dbReference type="EMBL" id="CM009303">
    <property type="protein sequence ID" value="PNT04404.1"/>
    <property type="molecule type" value="Genomic_DNA"/>
</dbReference>
<sequence length="84" mass="9204">MKNVLSILEKNYKTLQALQQLQNGSSGSTNAEIDISGLGDFKEDQSMDMDDGTDDEMVVEDGDADGEASEFKQKVLAVLKDKLF</sequence>